<feature type="transmembrane region" description="Helical" evidence="1">
    <location>
        <begin position="155"/>
        <end position="173"/>
    </location>
</feature>
<accession>A0A1N7PWG6</accession>
<sequence>MAEIGIGIALGVVLVLLMLTRDWANAQLKIKDRAGSKAESKLQKLMEFILRVVMPVYSFVIFAAQRVWVAICIVLLGTVFLLISPLIFDYFSGSLNTISHPEQLAFINRAFDEYIYFLKNLWIHISLIVTLFVFIYTQQKTASMSRIMASIPIRFFFYIFIMTSLYALILYCCPRIASRVAYFIYFILLVSTLIFGLVVAINDVVKGVIPREALSLQIRKANYLILSLCAWTFPLQRPVLYSTLLSTVETIYQIFKFTTEKNMDSVYEEYSVQWFVIIQNLHQSRVFDSVQYEILHEKDAERFEMLYRLLLQNQVHLILLLNKNGYVLPSHEAINELFLVSPPDNKRLTDIYLKSVEELLLLLYDTDNKAFNLCCLGLANMITQELREDRKVVLQLFDNVLQRASLDNNLEILTSTVHTLWKCANGPEDLSYSDLAERIRKADTGILQYSSRASLEPDCIRALLNAALKNLELSHYQSAGFLIKFMVTNFRSEVLAKEFDKFFDKVINIERTTTNDKWLNATFGQRTSEYCLKKLTILLYGQQHYVVEKKINFGETPKNFVDINHAKCTYLPYLLENLEASSGAYGLMFLRDKEFMNVLRRNIVLHCSL</sequence>
<name>A0A1N7PWG6_9BACL</name>
<organism evidence="2 3">
    <name type="scientific">Alicyclobacillus vulcanalis</name>
    <dbReference type="NCBI Taxonomy" id="252246"/>
    <lineage>
        <taxon>Bacteria</taxon>
        <taxon>Bacillati</taxon>
        <taxon>Bacillota</taxon>
        <taxon>Bacilli</taxon>
        <taxon>Bacillales</taxon>
        <taxon>Alicyclobacillaceae</taxon>
        <taxon>Alicyclobacillus</taxon>
    </lineage>
</organism>
<keyword evidence="1" id="KW-0812">Transmembrane</keyword>
<keyword evidence="3" id="KW-1185">Reference proteome</keyword>
<feature type="transmembrane region" description="Helical" evidence="1">
    <location>
        <begin position="45"/>
        <end position="62"/>
    </location>
</feature>
<feature type="transmembrane region" description="Helical" evidence="1">
    <location>
        <begin position="114"/>
        <end position="135"/>
    </location>
</feature>
<dbReference type="EMBL" id="FTOO01000022">
    <property type="protein sequence ID" value="SIT14931.1"/>
    <property type="molecule type" value="Genomic_DNA"/>
</dbReference>
<dbReference type="RefSeq" id="WP_076349295.1">
    <property type="nucleotide sequence ID" value="NZ_FTOO01000022.1"/>
</dbReference>
<keyword evidence="1" id="KW-1133">Transmembrane helix</keyword>
<dbReference type="OrthoDB" id="2966207at2"/>
<protein>
    <submittedName>
        <fullName evidence="2">Uncharacterized protein</fullName>
    </submittedName>
</protein>
<evidence type="ECO:0000313" key="2">
    <source>
        <dbReference type="EMBL" id="SIT14931.1"/>
    </source>
</evidence>
<reference evidence="3" key="1">
    <citation type="submission" date="2017-01" db="EMBL/GenBank/DDBJ databases">
        <authorList>
            <person name="Varghese N."/>
            <person name="Submissions S."/>
        </authorList>
    </citation>
    <scope>NUCLEOTIDE SEQUENCE [LARGE SCALE GENOMIC DNA]</scope>
    <source>
        <strain evidence="3">DSM 16176</strain>
    </source>
</reference>
<dbReference type="AlphaFoldDB" id="A0A1N7PWG6"/>
<feature type="transmembrane region" description="Helical" evidence="1">
    <location>
        <begin position="180"/>
        <end position="201"/>
    </location>
</feature>
<keyword evidence="1" id="KW-0472">Membrane</keyword>
<feature type="transmembrane region" description="Helical" evidence="1">
    <location>
        <begin position="68"/>
        <end position="93"/>
    </location>
</feature>
<feature type="transmembrane region" description="Helical" evidence="1">
    <location>
        <begin position="6"/>
        <end position="24"/>
    </location>
</feature>
<evidence type="ECO:0000313" key="3">
    <source>
        <dbReference type="Proteomes" id="UP000186156"/>
    </source>
</evidence>
<proteinExistence type="predicted"/>
<evidence type="ECO:0000256" key="1">
    <source>
        <dbReference type="SAM" id="Phobius"/>
    </source>
</evidence>
<gene>
    <name evidence="2" type="ORF">SAMN05421799_1222</name>
</gene>
<dbReference type="Proteomes" id="UP000186156">
    <property type="component" value="Unassembled WGS sequence"/>
</dbReference>